<keyword evidence="3" id="KW-1185">Reference proteome</keyword>
<proteinExistence type="predicted"/>
<dbReference type="InterPro" id="IPR036610">
    <property type="entry name" value="PEBP-like_sf"/>
</dbReference>
<sequence length="209" mass="23022">MRSLILFIATLVSVSTGVAYAQWQDTNLTVVKLAFEEAHIPQDIGLPFNPLVILGVTYFSSKTGLIPVKAGAELSMNDTYSAPTFNIIGNPGVGPLVIFLIDPDAPWPQDPSLAQARHFMGGSYYWDPESGVLTEIFLPLNPYDHPRPSKGSARHRYIFYVFKQSVELGLQKTITATSSRLNFNLSDFARETNLGDPIGGTFMWISPDP</sequence>
<dbReference type="Pfam" id="PF01161">
    <property type="entry name" value="PBP"/>
    <property type="match status" value="1"/>
</dbReference>
<reference evidence="2" key="1">
    <citation type="submission" date="2022-07" db="EMBL/GenBank/DDBJ databases">
        <title>Genome Sequence of Agrocybe chaxingu.</title>
        <authorList>
            <person name="Buettner E."/>
        </authorList>
    </citation>
    <scope>NUCLEOTIDE SEQUENCE</scope>
    <source>
        <strain evidence="2">MP-N11</strain>
    </source>
</reference>
<dbReference type="EMBL" id="JANKHO010001391">
    <property type="protein sequence ID" value="KAJ3501725.1"/>
    <property type="molecule type" value="Genomic_DNA"/>
</dbReference>
<dbReference type="Proteomes" id="UP001148786">
    <property type="component" value="Unassembled WGS sequence"/>
</dbReference>
<dbReference type="Gene3D" id="3.90.280.10">
    <property type="entry name" value="PEBP-like"/>
    <property type="match status" value="1"/>
</dbReference>
<dbReference type="SUPFAM" id="SSF49777">
    <property type="entry name" value="PEBP-like"/>
    <property type="match status" value="1"/>
</dbReference>
<dbReference type="OrthoDB" id="2506647at2759"/>
<gene>
    <name evidence="2" type="ORF">NLJ89_g9211</name>
</gene>
<evidence type="ECO:0008006" key="4">
    <source>
        <dbReference type="Google" id="ProtNLM"/>
    </source>
</evidence>
<accession>A0A9W8JSW4</accession>
<dbReference type="AlphaFoldDB" id="A0A9W8JSW4"/>
<evidence type="ECO:0000313" key="3">
    <source>
        <dbReference type="Proteomes" id="UP001148786"/>
    </source>
</evidence>
<dbReference type="InterPro" id="IPR008914">
    <property type="entry name" value="PEBP"/>
</dbReference>
<feature type="signal peptide" evidence="1">
    <location>
        <begin position="1"/>
        <end position="21"/>
    </location>
</feature>
<name>A0A9W8JSW4_9AGAR</name>
<dbReference type="PANTHER" id="PTHR11362">
    <property type="entry name" value="PHOSPHATIDYLETHANOLAMINE-BINDING PROTEIN"/>
    <property type="match status" value="1"/>
</dbReference>
<feature type="chain" id="PRO_5040876083" description="PEBP-like protein" evidence="1">
    <location>
        <begin position="22"/>
        <end position="209"/>
    </location>
</feature>
<evidence type="ECO:0000256" key="1">
    <source>
        <dbReference type="SAM" id="SignalP"/>
    </source>
</evidence>
<dbReference type="InterPro" id="IPR035810">
    <property type="entry name" value="PEBP_euk"/>
</dbReference>
<keyword evidence="1" id="KW-0732">Signal</keyword>
<comment type="caution">
    <text evidence="2">The sequence shown here is derived from an EMBL/GenBank/DDBJ whole genome shotgun (WGS) entry which is preliminary data.</text>
</comment>
<dbReference type="CDD" id="cd00866">
    <property type="entry name" value="PEBP_euk"/>
    <property type="match status" value="1"/>
</dbReference>
<dbReference type="PANTHER" id="PTHR11362:SF82">
    <property type="entry name" value="PHOSPHATIDYLETHANOLAMINE-BINDING PROTEIN 4"/>
    <property type="match status" value="1"/>
</dbReference>
<organism evidence="2 3">
    <name type="scientific">Agrocybe chaxingu</name>
    <dbReference type="NCBI Taxonomy" id="84603"/>
    <lineage>
        <taxon>Eukaryota</taxon>
        <taxon>Fungi</taxon>
        <taxon>Dikarya</taxon>
        <taxon>Basidiomycota</taxon>
        <taxon>Agaricomycotina</taxon>
        <taxon>Agaricomycetes</taxon>
        <taxon>Agaricomycetidae</taxon>
        <taxon>Agaricales</taxon>
        <taxon>Agaricineae</taxon>
        <taxon>Strophariaceae</taxon>
        <taxon>Agrocybe</taxon>
    </lineage>
</organism>
<protein>
    <recommendedName>
        <fullName evidence="4">PEBP-like protein</fullName>
    </recommendedName>
</protein>
<evidence type="ECO:0000313" key="2">
    <source>
        <dbReference type="EMBL" id="KAJ3501725.1"/>
    </source>
</evidence>